<evidence type="ECO:0000256" key="1">
    <source>
        <dbReference type="SAM" id="MobiDB-lite"/>
    </source>
</evidence>
<gene>
    <name evidence="3" type="ORF">GMARGA_LOCUS12511</name>
</gene>
<dbReference type="SUPFAM" id="SSF52540">
    <property type="entry name" value="P-loop containing nucleoside triphosphate hydrolases"/>
    <property type="match status" value="1"/>
</dbReference>
<organism evidence="3 4">
    <name type="scientific">Gigaspora margarita</name>
    <dbReference type="NCBI Taxonomy" id="4874"/>
    <lineage>
        <taxon>Eukaryota</taxon>
        <taxon>Fungi</taxon>
        <taxon>Fungi incertae sedis</taxon>
        <taxon>Mucoromycota</taxon>
        <taxon>Glomeromycotina</taxon>
        <taxon>Glomeromycetes</taxon>
        <taxon>Diversisporales</taxon>
        <taxon>Gigasporaceae</taxon>
        <taxon>Gigaspora</taxon>
    </lineage>
</organism>
<proteinExistence type="predicted"/>
<evidence type="ECO:0000259" key="2">
    <source>
        <dbReference type="Pfam" id="PF13843"/>
    </source>
</evidence>
<accession>A0ABN7UZR4</accession>
<reference evidence="3 4" key="1">
    <citation type="submission" date="2021-06" db="EMBL/GenBank/DDBJ databases">
        <authorList>
            <person name="Kallberg Y."/>
            <person name="Tangrot J."/>
            <person name="Rosling A."/>
        </authorList>
    </citation>
    <scope>NUCLEOTIDE SEQUENCE [LARGE SCALE GENOMIC DNA]</scope>
    <source>
        <strain evidence="3 4">120-4 pot B 10/14</strain>
    </source>
</reference>
<sequence>MLTPSNAPMPFVLKRRQFSCQLAFAMTIHKSQEQTINWLGLYIPTPVFSHGQLYVACSRVTSPQRLCIFLGQANVPECTKNIKTRLLSATIKQAALDKNCWVISLDLQPEMQIDVSAGRMKFESFSSSNVDTNWHMNNKSEESGSEGSKSSETDILSNSNSDSGQNKVSHFYSSLPVIQIANITNTTPRQFFECFLPIDFIISVIIPATNKYAQFMRFIGILTIMTYIKCADVNDYWSNKQKTARQFDDAFNDNLVNAVLSSPYLCIDDSMCQ</sequence>
<dbReference type="EMBL" id="CAJVQB010007666">
    <property type="protein sequence ID" value="CAG8707088.1"/>
    <property type="molecule type" value="Genomic_DNA"/>
</dbReference>
<evidence type="ECO:0000313" key="4">
    <source>
        <dbReference type="Proteomes" id="UP000789901"/>
    </source>
</evidence>
<feature type="compositionally biased region" description="Polar residues" evidence="1">
    <location>
        <begin position="153"/>
        <end position="164"/>
    </location>
</feature>
<keyword evidence="4" id="KW-1185">Reference proteome</keyword>
<evidence type="ECO:0000313" key="3">
    <source>
        <dbReference type="EMBL" id="CAG8707088.1"/>
    </source>
</evidence>
<name>A0ABN7UZR4_GIGMA</name>
<comment type="caution">
    <text evidence="3">The sequence shown here is derived from an EMBL/GenBank/DDBJ whole genome shotgun (WGS) entry which is preliminary data.</text>
</comment>
<dbReference type="CDD" id="cd18809">
    <property type="entry name" value="SF1_C_RecD"/>
    <property type="match status" value="1"/>
</dbReference>
<dbReference type="PANTHER" id="PTHR23274:SF51">
    <property type="entry name" value="OS03G0423850 PROTEIN"/>
    <property type="match status" value="1"/>
</dbReference>
<dbReference type="PANTHER" id="PTHR23274">
    <property type="entry name" value="DNA HELICASE-RELATED"/>
    <property type="match status" value="1"/>
</dbReference>
<dbReference type="Proteomes" id="UP000789901">
    <property type="component" value="Unassembled WGS sequence"/>
</dbReference>
<dbReference type="InterPro" id="IPR027417">
    <property type="entry name" value="P-loop_NTPase"/>
</dbReference>
<dbReference type="Pfam" id="PF13843">
    <property type="entry name" value="DDE_Tnp_1_7"/>
    <property type="match status" value="1"/>
</dbReference>
<protein>
    <submittedName>
        <fullName evidence="3">5359_t:CDS:1</fullName>
    </submittedName>
</protein>
<feature type="domain" description="PiggyBac transposable element-derived protein" evidence="2">
    <location>
        <begin position="187"/>
        <end position="245"/>
    </location>
</feature>
<dbReference type="InterPro" id="IPR029526">
    <property type="entry name" value="PGBD"/>
</dbReference>
<feature type="region of interest" description="Disordered" evidence="1">
    <location>
        <begin position="133"/>
        <end position="164"/>
    </location>
</feature>